<gene>
    <name evidence="2" type="ORF">MGYG_08898</name>
</gene>
<dbReference type="RefSeq" id="XP_003176541.1">
    <property type="nucleotide sequence ID" value="XM_003176493.1"/>
</dbReference>
<dbReference type="HOGENOM" id="CLU_2060935_0_0_1"/>
<dbReference type="VEuPathDB" id="FungiDB:MGYG_08898"/>
<evidence type="ECO:0000256" key="1">
    <source>
        <dbReference type="SAM" id="MobiDB-lite"/>
    </source>
</evidence>
<evidence type="ECO:0000313" key="3">
    <source>
        <dbReference type="Proteomes" id="UP000002669"/>
    </source>
</evidence>
<proteinExistence type="predicted"/>
<accession>E5R0T3</accession>
<sequence>MEVDGESSSSLQVAGRKKDAADEVAGDEDGVAEAIERCKTATDSDKQDNRSTDKTARARRRAPASALQLLARPMVKAELTCGAFSGDVLEEEEEEEEEKKKTVEVAFLPRLLSRWLRSP</sequence>
<dbReference type="Proteomes" id="UP000002669">
    <property type="component" value="Unassembled WGS sequence"/>
</dbReference>
<keyword evidence="3" id="KW-1185">Reference proteome</keyword>
<reference evidence="3" key="1">
    <citation type="journal article" date="2012" name="MBio">
        <title>Comparative genome analysis of Trichophyton rubrum and related dermatophytes reveals candidate genes involved in infection.</title>
        <authorList>
            <person name="Martinez D.A."/>
            <person name="Oliver B.G."/>
            <person name="Graeser Y."/>
            <person name="Goldberg J.M."/>
            <person name="Li W."/>
            <person name="Martinez-Rossi N.M."/>
            <person name="Monod M."/>
            <person name="Shelest E."/>
            <person name="Barton R.C."/>
            <person name="Birch E."/>
            <person name="Brakhage A.A."/>
            <person name="Chen Z."/>
            <person name="Gurr S.J."/>
            <person name="Heiman D."/>
            <person name="Heitman J."/>
            <person name="Kosti I."/>
            <person name="Rossi A."/>
            <person name="Saif S."/>
            <person name="Samalova M."/>
            <person name="Saunders C.W."/>
            <person name="Shea T."/>
            <person name="Summerbell R.C."/>
            <person name="Xu J."/>
            <person name="Young S."/>
            <person name="Zeng Q."/>
            <person name="Birren B.W."/>
            <person name="Cuomo C.A."/>
            <person name="White T.C."/>
        </authorList>
    </citation>
    <scope>NUCLEOTIDE SEQUENCE [LARGE SCALE GENOMIC DNA]</scope>
    <source>
        <strain evidence="3">ATCC MYA-4604 / CBS 118893</strain>
    </source>
</reference>
<feature type="region of interest" description="Disordered" evidence="1">
    <location>
        <begin position="1"/>
        <end position="63"/>
    </location>
</feature>
<protein>
    <submittedName>
        <fullName evidence="2">Uncharacterized protein</fullName>
    </submittedName>
</protein>
<evidence type="ECO:0000313" key="2">
    <source>
        <dbReference type="EMBL" id="EFQ97589.1"/>
    </source>
</evidence>
<organism evidence="3">
    <name type="scientific">Arthroderma gypseum (strain ATCC MYA-4604 / CBS 118893)</name>
    <name type="common">Microsporum gypseum</name>
    <dbReference type="NCBI Taxonomy" id="535722"/>
    <lineage>
        <taxon>Eukaryota</taxon>
        <taxon>Fungi</taxon>
        <taxon>Dikarya</taxon>
        <taxon>Ascomycota</taxon>
        <taxon>Pezizomycotina</taxon>
        <taxon>Eurotiomycetes</taxon>
        <taxon>Eurotiomycetidae</taxon>
        <taxon>Onygenales</taxon>
        <taxon>Arthrodermataceae</taxon>
        <taxon>Nannizzia</taxon>
    </lineage>
</organism>
<dbReference type="EMBL" id="DS989822">
    <property type="protein sequence ID" value="EFQ97589.1"/>
    <property type="molecule type" value="Genomic_DNA"/>
</dbReference>
<dbReference type="InParanoid" id="E5R0T3"/>
<feature type="compositionally biased region" description="Basic and acidic residues" evidence="1">
    <location>
        <begin position="34"/>
        <end position="56"/>
    </location>
</feature>
<dbReference type="GeneID" id="10031860"/>
<dbReference type="AlphaFoldDB" id="E5R0T3"/>
<feature type="compositionally biased region" description="Polar residues" evidence="1">
    <location>
        <begin position="1"/>
        <end position="12"/>
    </location>
</feature>
<name>E5R0T3_ARTGP</name>
<feature type="compositionally biased region" description="Acidic residues" evidence="1">
    <location>
        <begin position="22"/>
        <end position="31"/>
    </location>
</feature>